<reference evidence="4" key="1">
    <citation type="submission" date="2017-01" db="EMBL/GenBank/DDBJ databases">
        <authorList>
            <person name="Varghese N."/>
            <person name="Submissions S."/>
        </authorList>
    </citation>
    <scope>NUCLEOTIDE SEQUENCE [LARGE SCALE GENOMIC DNA]</scope>
    <source>
        <strain evidence="4">DSM 23145</strain>
    </source>
</reference>
<gene>
    <name evidence="3" type="ORF">SAMN05421789_10146</name>
</gene>
<proteinExistence type="predicted"/>
<keyword evidence="1" id="KW-1133">Transmembrane helix</keyword>
<evidence type="ECO:0000256" key="1">
    <source>
        <dbReference type="SAM" id="Phobius"/>
    </source>
</evidence>
<dbReference type="RefSeq" id="WP_076384190.1">
    <property type="nucleotide sequence ID" value="NZ_FTOI01000001.1"/>
</dbReference>
<keyword evidence="1" id="KW-0472">Membrane</keyword>
<feature type="domain" description="Uncharacterized protein YyaB-like PH" evidence="2">
    <location>
        <begin position="53"/>
        <end position="127"/>
    </location>
</feature>
<keyword evidence="1" id="KW-0812">Transmembrane</keyword>
<feature type="transmembrane region" description="Helical" evidence="1">
    <location>
        <begin position="34"/>
        <end position="55"/>
    </location>
</feature>
<protein>
    <submittedName>
        <fullName evidence="3">PH domain-containing protein</fullName>
    </submittedName>
</protein>
<dbReference type="AlphaFoldDB" id="A0A1N7J3M4"/>
<keyword evidence="4" id="KW-1185">Reference proteome</keyword>
<evidence type="ECO:0000313" key="4">
    <source>
        <dbReference type="Proteomes" id="UP000185839"/>
    </source>
</evidence>
<name>A0A1N7J3M4_9FLAO</name>
<dbReference type="Proteomes" id="UP000185839">
    <property type="component" value="Unassembled WGS sequence"/>
</dbReference>
<dbReference type="STRING" id="713588.SAMN05421789_10146"/>
<dbReference type="EMBL" id="FTOI01000001">
    <property type="protein sequence ID" value="SIS43953.1"/>
    <property type="molecule type" value="Genomic_DNA"/>
</dbReference>
<dbReference type="OrthoDB" id="1261156at2"/>
<feature type="transmembrane region" description="Helical" evidence="1">
    <location>
        <begin position="12"/>
        <end position="28"/>
    </location>
</feature>
<sequence>MKIIPVKFGWEILLLVYGIFFWMIYLNFSEPKAGSSILISLYFIFVTVCIFGIRYRIDDQTLKIRNGFFGTTKIDINKIERLEKTWNAISSPAPSVFGRVEIYFENNSIVISPKNFDEFKTELLKVNPNIVIKE</sequence>
<dbReference type="InterPro" id="IPR009589">
    <property type="entry name" value="PH_YyaB-like"/>
</dbReference>
<organism evidence="3 4">
    <name type="scientific">Kaistella chaponensis</name>
    <dbReference type="NCBI Taxonomy" id="713588"/>
    <lineage>
        <taxon>Bacteria</taxon>
        <taxon>Pseudomonadati</taxon>
        <taxon>Bacteroidota</taxon>
        <taxon>Flavobacteriia</taxon>
        <taxon>Flavobacteriales</taxon>
        <taxon>Weeksellaceae</taxon>
        <taxon>Chryseobacterium group</taxon>
        <taxon>Kaistella</taxon>
    </lineage>
</organism>
<evidence type="ECO:0000259" key="2">
    <source>
        <dbReference type="Pfam" id="PF06713"/>
    </source>
</evidence>
<evidence type="ECO:0000313" key="3">
    <source>
        <dbReference type="EMBL" id="SIS43953.1"/>
    </source>
</evidence>
<dbReference type="Pfam" id="PF06713">
    <property type="entry name" value="bPH_4"/>
    <property type="match status" value="1"/>
</dbReference>
<dbReference type="GO" id="GO:0030153">
    <property type="term" value="P:bacteriocin immunity"/>
    <property type="evidence" value="ECO:0007669"/>
    <property type="project" value="InterPro"/>
</dbReference>
<accession>A0A1N7J3M4</accession>